<dbReference type="InterPro" id="IPR000792">
    <property type="entry name" value="Tscrpt_reg_LuxR_C"/>
</dbReference>
<gene>
    <name evidence="4" type="ORF">JI741_24560</name>
</gene>
<dbReference type="InterPro" id="IPR013783">
    <property type="entry name" value="Ig-like_fold"/>
</dbReference>
<dbReference type="Pfam" id="PF07494">
    <property type="entry name" value="Reg_prop"/>
    <property type="match status" value="6"/>
</dbReference>
<dbReference type="PANTHER" id="PTHR43547">
    <property type="entry name" value="TWO-COMPONENT HISTIDINE KINASE"/>
    <property type="match status" value="1"/>
</dbReference>
<accession>A0ABS1KYS7</accession>
<keyword evidence="2" id="KW-0472">Membrane</keyword>
<dbReference type="CDD" id="cd00146">
    <property type="entry name" value="PKD"/>
    <property type="match status" value="1"/>
</dbReference>
<dbReference type="Proteomes" id="UP000613030">
    <property type="component" value="Unassembled WGS sequence"/>
</dbReference>
<sequence length="988" mass="113006">MLKWLLPIVLLCGIFQGGVAQKRSRLQHISVEEGLSQNTVNTIFQDSRGYMWFGTQNGLNRYDASNFLVFKHSPEDSTSIASSDIYAMHEDRRGTLWIGTRAGLSKYNRDLDRFLNLEDDAQNEFAMRPVWCMAGAATDDDLWLGASGGLFQFNTVTQKFRHFKINDSLQNANSIRAICRDRSGKLWVCPTIGKVRVFDKATSSFMDVNAAVAHHMHDVTSIMEDSEGFIWMAREDGSLLKYNPGEGTLQELNALKGKYPIRVITEDHEGRIWIGTDKGGVFLLNQDSNCFIGLPDKQENGTNVVLSFFNDAKGDMWLGTYHGGAYLFDKIDTTFNHFSPYPEVKHANESNSVLAVFTEGKEVWLGTDGGGLVRRRDGLVTYFRNEPGKNSLAGNTVLSISKDKAGLLYLGTYADGLSVFDRTTNKFTTYNQTNGLNDNSVWTVFHDGDHVWIGTNRGGLNLFNKKTKRFRYFTNTLKDKSSISSNTIRCIYKDSRSKLWVGTVSGLNVLNEKDSTFSSFFHREGNTISDANVLCIYEDSRRNVWFGTHGGGINRYNYRTNEFERWQEKDGLAGNIVYGILEDGQGNLWVSTDKGISKFDIERKEFKNFDTKSGLESSQFNTGAYFKQSDGRMYFGNIEGVTFFYPHNIRQNAFVPPIVFTDFYLFNKPVSVGENSPLTAAIDETHEIVLDHSQSVFSIRFAALNFTHADKNQFEYQLEPFDKEWIRTNNTHTATYTNLDPGTYTFKVKGSNNDGVWNETFRTLTIVIRPPYWSTWWFRMLVVGMLAMALYVAYRRKISQIKKQKELLASLVAVRTAEIEEKNNLLLETEKQNAQLMNQKLNDELSSRSKELTNYTLLIIQKNRLLDELKGKLKEFIRHPGSSNLRDFRQLVQMISLNFSSEKEWRDFDENFNRLHEGFSDKLRTRFPDLTGNDIKLCTLYRIGIPTRDIAEAMGISQTSVKMARYRLRKKLQLLPDEDIQVFLQNIE</sequence>
<keyword evidence="2" id="KW-1133">Transmembrane helix</keyword>
<dbReference type="InterPro" id="IPR011110">
    <property type="entry name" value="Reg_prop"/>
</dbReference>
<dbReference type="SUPFAM" id="SSF63829">
    <property type="entry name" value="Calcium-dependent phosphotriesterase"/>
    <property type="match status" value="2"/>
</dbReference>
<reference evidence="4 5" key="1">
    <citation type="submission" date="2021-01" db="EMBL/GenBank/DDBJ databases">
        <title>Chryseolinea sp. Jin1 Genome sequencing and assembly.</title>
        <authorList>
            <person name="Kim I."/>
        </authorList>
    </citation>
    <scope>NUCLEOTIDE SEQUENCE [LARGE SCALE GENOMIC DNA]</scope>
    <source>
        <strain evidence="4 5">Jin1</strain>
    </source>
</reference>
<name>A0ABS1KYS7_9BACT</name>
<keyword evidence="5" id="KW-1185">Reference proteome</keyword>
<dbReference type="SUPFAM" id="SSF46894">
    <property type="entry name" value="C-terminal effector domain of the bipartite response regulators"/>
    <property type="match status" value="1"/>
</dbReference>
<dbReference type="Gene3D" id="2.130.10.10">
    <property type="entry name" value="YVTN repeat-like/Quinoprotein amine dehydrogenase"/>
    <property type="match status" value="2"/>
</dbReference>
<comment type="caution">
    <text evidence="4">The sequence shown here is derived from an EMBL/GenBank/DDBJ whole genome shotgun (WGS) entry which is preliminary data.</text>
</comment>
<dbReference type="EMBL" id="JAERRB010000011">
    <property type="protein sequence ID" value="MBL0744428.1"/>
    <property type="molecule type" value="Genomic_DNA"/>
</dbReference>
<protein>
    <recommendedName>
        <fullName evidence="3">HTH luxR-type domain-containing protein</fullName>
    </recommendedName>
</protein>
<keyword evidence="2" id="KW-0812">Transmembrane</keyword>
<dbReference type="PANTHER" id="PTHR43547:SF2">
    <property type="entry name" value="HYBRID SIGNAL TRANSDUCTION HISTIDINE KINASE C"/>
    <property type="match status" value="1"/>
</dbReference>
<feature type="domain" description="HTH luxR-type" evidence="3">
    <location>
        <begin position="944"/>
        <end position="971"/>
    </location>
</feature>
<evidence type="ECO:0000313" key="4">
    <source>
        <dbReference type="EMBL" id="MBL0744428.1"/>
    </source>
</evidence>
<keyword evidence="1" id="KW-0597">Phosphoprotein</keyword>
<evidence type="ECO:0000313" key="5">
    <source>
        <dbReference type="Proteomes" id="UP000613030"/>
    </source>
</evidence>
<evidence type="ECO:0000259" key="3">
    <source>
        <dbReference type="PROSITE" id="PS00622"/>
    </source>
</evidence>
<proteinExistence type="predicted"/>
<feature type="transmembrane region" description="Helical" evidence="2">
    <location>
        <begin position="776"/>
        <end position="794"/>
    </location>
</feature>
<evidence type="ECO:0000256" key="2">
    <source>
        <dbReference type="SAM" id="Phobius"/>
    </source>
</evidence>
<dbReference type="InterPro" id="IPR015943">
    <property type="entry name" value="WD40/YVTN_repeat-like_dom_sf"/>
</dbReference>
<dbReference type="Gene3D" id="2.60.40.10">
    <property type="entry name" value="Immunoglobulins"/>
    <property type="match status" value="1"/>
</dbReference>
<evidence type="ECO:0000256" key="1">
    <source>
        <dbReference type="ARBA" id="ARBA00022553"/>
    </source>
</evidence>
<dbReference type="RefSeq" id="WP_202014084.1">
    <property type="nucleotide sequence ID" value="NZ_JAERRB010000011.1"/>
</dbReference>
<organism evidence="4 5">
    <name type="scientific">Chryseolinea lacunae</name>
    <dbReference type="NCBI Taxonomy" id="2801331"/>
    <lineage>
        <taxon>Bacteria</taxon>
        <taxon>Pseudomonadati</taxon>
        <taxon>Bacteroidota</taxon>
        <taxon>Cytophagia</taxon>
        <taxon>Cytophagales</taxon>
        <taxon>Fulvivirgaceae</taxon>
        <taxon>Chryseolinea</taxon>
    </lineage>
</organism>
<dbReference type="Pfam" id="PF07495">
    <property type="entry name" value="Y_Y_Y"/>
    <property type="match status" value="1"/>
</dbReference>
<dbReference type="InterPro" id="IPR016032">
    <property type="entry name" value="Sig_transdc_resp-reg_C-effctor"/>
</dbReference>
<dbReference type="InterPro" id="IPR011123">
    <property type="entry name" value="Y_Y_Y"/>
</dbReference>
<dbReference type="PROSITE" id="PS00622">
    <property type="entry name" value="HTH_LUXR_1"/>
    <property type="match status" value="1"/>
</dbReference>